<dbReference type="PANTHER" id="PTHR38471:SF2">
    <property type="entry name" value="FOUR HELIX BUNDLE PROTEIN"/>
    <property type="match status" value="1"/>
</dbReference>
<reference evidence="1" key="1">
    <citation type="journal article" date="2020" name="mSystems">
        <title>Genome- and Community-Level Interaction Insights into Carbon Utilization and Element Cycling Functions of Hydrothermarchaeota in Hydrothermal Sediment.</title>
        <authorList>
            <person name="Zhou Z."/>
            <person name="Liu Y."/>
            <person name="Xu W."/>
            <person name="Pan J."/>
            <person name="Luo Z.H."/>
            <person name="Li M."/>
        </authorList>
    </citation>
    <scope>NUCLEOTIDE SEQUENCE</scope>
    <source>
        <strain evidence="1">HyVt-388</strain>
    </source>
</reference>
<proteinExistence type="predicted"/>
<comment type="caution">
    <text evidence="1">The sequence shown here is derived from an EMBL/GenBank/DDBJ whole genome shotgun (WGS) entry which is preliminary data.</text>
</comment>
<dbReference type="InterPro" id="IPR036583">
    <property type="entry name" value="23S_rRNA_IVS_sf"/>
</dbReference>
<name>A0A9C9K0I4_UNCW3</name>
<dbReference type="InterPro" id="IPR012657">
    <property type="entry name" value="23S_rRNA-intervening_sequence"/>
</dbReference>
<dbReference type="PIRSF" id="PIRSF035652">
    <property type="entry name" value="CHP02436"/>
    <property type="match status" value="1"/>
</dbReference>
<dbReference type="EMBL" id="DRIG01000087">
    <property type="protein sequence ID" value="HEC79107.1"/>
    <property type="molecule type" value="Genomic_DNA"/>
</dbReference>
<dbReference type="Proteomes" id="UP000885826">
    <property type="component" value="Unassembled WGS sequence"/>
</dbReference>
<dbReference type="Gene3D" id="1.20.1440.60">
    <property type="entry name" value="23S rRNA-intervening sequence"/>
    <property type="match status" value="1"/>
</dbReference>
<protein>
    <submittedName>
        <fullName evidence="1">Four helix bundle protein</fullName>
    </submittedName>
</protein>
<dbReference type="AlphaFoldDB" id="A0A9C9K0I4"/>
<gene>
    <name evidence="1" type="ORF">ENI34_08215</name>
</gene>
<dbReference type="SUPFAM" id="SSF158446">
    <property type="entry name" value="IVS-encoded protein-like"/>
    <property type="match status" value="1"/>
</dbReference>
<evidence type="ECO:0000313" key="2">
    <source>
        <dbReference type="Proteomes" id="UP000885826"/>
    </source>
</evidence>
<dbReference type="NCBIfam" id="TIGR02436">
    <property type="entry name" value="four helix bundle protein"/>
    <property type="match status" value="1"/>
</dbReference>
<sequence length="125" mass="14209">MDAEELKKRTKKFALNVIKLVEKFPKTKTGDIIGRQLLKSATSVGANYRSACRAQSHAHFISKISIVEEESDESLYWLELTLESNLAERKIVLDLINEANELTAIFSSSRQTARSRRWNAKIGKK</sequence>
<accession>A0A9C9K0I4</accession>
<dbReference type="Pfam" id="PF05635">
    <property type="entry name" value="23S_rRNA_IVP"/>
    <property type="match status" value="1"/>
</dbReference>
<evidence type="ECO:0000313" key="1">
    <source>
        <dbReference type="EMBL" id="HEC79107.1"/>
    </source>
</evidence>
<organism evidence="1 2">
    <name type="scientific">candidate division WOR-3 bacterium</name>
    <dbReference type="NCBI Taxonomy" id="2052148"/>
    <lineage>
        <taxon>Bacteria</taxon>
        <taxon>Bacteria division WOR-3</taxon>
    </lineage>
</organism>
<dbReference type="PANTHER" id="PTHR38471">
    <property type="entry name" value="FOUR HELIX BUNDLE PROTEIN"/>
    <property type="match status" value="1"/>
</dbReference>